<gene>
    <name evidence="2" type="ORF">QFZ26_000808</name>
</gene>
<sequence length="253" mass="27322">MHPDESSPPARSQPWRYEVALDVDKVHTAGRWNSGFILVGIGLLAICVSAIWTIAATGVGSWIPYVFVGVVAAASAGLVVSSVLRRRMLLLLVGRSASACTITEHGITLAGAPEIAWGEIEFIAVLNDRPRTDRLRAIPLLGRLGELTLKAGNGSILCEIAVRDGESLRRRFDDRAAARRVTLYGRWPDGRRRGVLSLLLDAVLSETDTETTVRAALAAASAHAIPSTVHASTLANLRWKAPRLDPDWPRPAE</sequence>
<keyword evidence="1" id="KW-0472">Membrane</keyword>
<feature type="transmembrane region" description="Helical" evidence="1">
    <location>
        <begin position="35"/>
        <end position="56"/>
    </location>
</feature>
<evidence type="ECO:0000256" key="1">
    <source>
        <dbReference type="SAM" id="Phobius"/>
    </source>
</evidence>
<protein>
    <submittedName>
        <fullName evidence="2">Uncharacterized protein</fullName>
    </submittedName>
</protein>
<feature type="transmembrane region" description="Helical" evidence="1">
    <location>
        <begin position="62"/>
        <end position="84"/>
    </location>
</feature>
<reference evidence="2 3" key="1">
    <citation type="submission" date="2023-07" db="EMBL/GenBank/DDBJ databases">
        <title>Comparative genomics of wheat-associated soil bacteria to identify genetic determinants of phenazine resistance.</title>
        <authorList>
            <person name="Mouncey N."/>
        </authorList>
    </citation>
    <scope>NUCLEOTIDE SEQUENCE [LARGE SCALE GENOMIC DNA]</scope>
    <source>
        <strain evidence="2 3">V3I3</strain>
    </source>
</reference>
<keyword evidence="3" id="KW-1185">Reference proteome</keyword>
<evidence type="ECO:0000313" key="3">
    <source>
        <dbReference type="Proteomes" id="UP001239083"/>
    </source>
</evidence>
<dbReference type="Proteomes" id="UP001239083">
    <property type="component" value="Unassembled WGS sequence"/>
</dbReference>
<organism evidence="2 3">
    <name type="scientific">Agromyces ramosus</name>
    <dbReference type="NCBI Taxonomy" id="33879"/>
    <lineage>
        <taxon>Bacteria</taxon>
        <taxon>Bacillati</taxon>
        <taxon>Actinomycetota</taxon>
        <taxon>Actinomycetes</taxon>
        <taxon>Micrococcales</taxon>
        <taxon>Microbacteriaceae</taxon>
        <taxon>Agromyces</taxon>
    </lineage>
</organism>
<evidence type="ECO:0000313" key="2">
    <source>
        <dbReference type="EMBL" id="MDQ0893253.1"/>
    </source>
</evidence>
<keyword evidence="1" id="KW-0812">Transmembrane</keyword>
<name>A0ABU0R595_9MICO</name>
<proteinExistence type="predicted"/>
<accession>A0ABU0R595</accession>
<dbReference type="EMBL" id="JAUSYY010000001">
    <property type="protein sequence ID" value="MDQ0893253.1"/>
    <property type="molecule type" value="Genomic_DNA"/>
</dbReference>
<comment type="caution">
    <text evidence="2">The sequence shown here is derived from an EMBL/GenBank/DDBJ whole genome shotgun (WGS) entry which is preliminary data.</text>
</comment>
<dbReference type="RefSeq" id="WP_307039524.1">
    <property type="nucleotide sequence ID" value="NZ_JAUSYY010000001.1"/>
</dbReference>
<keyword evidence="1" id="KW-1133">Transmembrane helix</keyword>